<dbReference type="PROSITE" id="PS51257">
    <property type="entry name" value="PROKAR_LIPOPROTEIN"/>
    <property type="match status" value="1"/>
</dbReference>
<feature type="repeat" description="TPR" evidence="1">
    <location>
        <begin position="85"/>
        <end position="118"/>
    </location>
</feature>
<dbReference type="SUPFAM" id="SSF48452">
    <property type="entry name" value="TPR-like"/>
    <property type="match status" value="1"/>
</dbReference>
<evidence type="ECO:0000313" key="3">
    <source>
        <dbReference type="EMBL" id="QEA15605.1"/>
    </source>
</evidence>
<reference evidence="3 4" key="1">
    <citation type="journal article" date="2013" name="J. Microbiol. Biotechnol.">
        <title>Novosphingobium ginsenosidimutans sp. nov., with the ability to convert ginsenoside.</title>
        <authorList>
            <person name="Kim J.K."/>
            <person name="He D."/>
            <person name="Liu Q.M."/>
            <person name="Park H.Y."/>
            <person name="Jung M.S."/>
            <person name="Yoon M.H."/>
            <person name="Kim S.C."/>
            <person name="Im W.T."/>
        </authorList>
    </citation>
    <scope>NUCLEOTIDE SEQUENCE [LARGE SCALE GENOMIC DNA]</scope>
    <source>
        <strain evidence="3 4">FW-6</strain>
    </source>
</reference>
<proteinExistence type="predicted"/>
<dbReference type="RefSeq" id="WP_147089583.1">
    <property type="nucleotide sequence ID" value="NZ_BAABJD010000001.1"/>
</dbReference>
<dbReference type="AlphaFoldDB" id="A0A5B8S5B0"/>
<gene>
    <name evidence="3" type="ORF">FRF71_05340</name>
</gene>
<keyword evidence="4" id="KW-1185">Reference proteome</keyword>
<dbReference type="InterPro" id="IPR011990">
    <property type="entry name" value="TPR-like_helical_dom_sf"/>
</dbReference>
<evidence type="ECO:0000256" key="1">
    <source>
        <dbReference type="PROSITE-ProRule" id="PRU00339"/>
    </source>
</evidence>
<dbReference type="PROSITE" id="PS50005">
    <property type="entry name" value="TPR"/>
    <property type="match status" value="1"/>
</dbReference>
<dbReference type="Proteomes" id="UP000321172">
    <property type="component" value="Chromosome"/>
</dbReference>
<evidence type="ECO:0000256" key="2">
    <source>
        <dbReference type="SAM" id="MobiDB-lite"/>
    </source>
</evidence>
<dbReference type="EMBL" id="CP042345">
    <property type="protein sequence ID" value="QEA15605.1"/>
    <property type="molecule type" value="Genomic_DNA"/>
</dbReference>
<evidence type="ECO:0000313" key="4">
    <source>
        <dbReference type="Proteomes" id="UP000321172"/>
    </source>
</evidence>
<sequence>MRLTASKALFATLGCVLLGGCSIFAPKHMAQSVHVIDQEQLAKASQARAKMSEVTDAGRALLDAGQPGYAIDTFRKALAKGEAPGPALNGLGVAYARIGRQDLAVWYFKQAMVFDPGETRYAMNLERVSAPTSFATALAAQAEAAPIAGGPVGRPATSRPVYVVTRSPRAEIKIVTAPAQSNVSARPTRMAVGQSLARIEFADHTNTERKSRVVEVTPTRSRITQVGSPPARKPAPTVRMASANPQPLKVGRTK</sequence>
<dbReference type="InterPro" id="IPR019734">
    <property type="entry name" value="TPR_rpt"/>
</dbReference>
<dbReference type="KEGG" id="ngf:FRF71_05340"/>
<protein>
    <submittedName>
        <fullName evidence="3">Uncharacterized protein</fullName>
    </submittedName>
</protein>
<name>A0A5B8S5B0_9SPHN</name>
<dbReference type="Gene3D" id="1.25.40.10">
    <property type="entry name" value="Tetratricopeptide repeat domain"/>
    <property type="match status" value="1"/>
</dbReference>
<feature type="compositionally biased region" description="Polar residues" evidence="2">
    <location>
        <begin position="218"/>
        <end position="227"/>
    </location>
</feature>
<dbReference type="OrthoDB" id="7190835at2"/>
<organism evidence="3 4">
    <name type="scientific">Novosphingobium ginsenosidimutans</name>
    <dbReference type="NCBI Taxonomy" id="1176536"/>
    <lineage>
        <taxon>Bacteria</taxon>
        <taxon>Pseudomonadati</taxon>
        <taxon>Pseudomonadota</taxon>
        <taxon>Alphaproteobacteria</taxon>
        <taxon>Sphingomonadales</taxon>
        <taxon>Sphingomonadaceae</taxon>
        <taxon>Novosphingobium</taxon>
    </lineage>
</organism>
<feature type="region of interest" description="Disordered" evidence="2">
    <location>
        <begin position="217"/>
        <end position="254"/>
    </location>
</feature>
<accession>A0A5B8S5B0</accession>
<keyword evidence="1" id="KW-0802">TPR repeat</keyword>